<evidence type="ECO:0000256" key="2">
    <source>
        <dbReference type="ARBA" id="ARBA00008133"/>
    </source>
</evidence>
<dbReference type="SUPFAM" id="SSF69618">
    <property type="entry name" value="HemD-like"/>
    <property type="match status" value="1"/>
</dbReference>
<evidence type="ECO:0000256" key="9">
    <source>
        <dbReference type="RuleBase" id="RU366031"/>
    </source>
</evidence>
<protein>
    <recommendedName>
        <fullName evidence="7 9">Uroporphyrinogen-III synthase</fullName>
        <ecNumber evidence="3 9">4.2.1.75</ecNumber>
    </recommendedName>
</protein>
<dbReference type="InterPro" id="IPR003754">
    <property type="entry name" value="4pyrrol_synth_uPrphyn_synth"/>
</dbReference>
<dbReference type="GO" id="GO:0004852">
    <property type="term" value="F:uroporphyrinogen-III synthase activity"/>
    <property type="evidence" value="ECO:0007669"/>
    <property type="project" value="UniProtKB-UniRule"/>
</dbReference>
<evidence type="ECO:0000256" key="7">
    <source>
        <dbReference type="ARBA" id="ARBA00040167"/>
    </source>
</evidence>
<dbReference type="UniPathway" id="UPA00251">
    <property type="reaction ID" value="UER00320"/>
</dbReference>
<dbReference type="Proteomes" id="UP000302163">
    <property type="component" value="Chromosome"/>
</dbReference>
<evidence type="ECO:0000256" key="4">
    <source>
        <dbReference type="ARBA" id="ARBA00023239"/>
    </source>
</evidence>
<evidence type="ECO:0000313" key="12">
    <source>
        <dbReference type="Proteomes" id="UP000302163"/>
    </source>
</evidence>
<keyword evidence="4 9" id="KW-0456">Lyase</keyword>
<comment type="pathway">
    <text evidence="1 9">Porphyrin-containing compound metabolism; protoporphyrin-IX biosynthesis; coproporphyrinogen-III from 5-aminolevulinate: step 3/4.</text>
</comment>
<dbReference type="OrthoDB" id="9787650at2"/>
<reference evidence="11 12" key="1">
    <citation type="submission" date="2019-05" db="EMBL/GenBank/DDBJ databases">
        <title>Complete genome sequence of Izhakiella calystegiae KSNA2, an endophyte isolated from beach morning glory (Calystegia soldanella).</title>
        <authorList>
            <person name="Jiang L."/>
            <person name="Jeong J.C."/>
            <person name="Kim C.Y."/>
            <person name="Kim D.H."/>
            <person name="Kim S.W."/>
            <person name="Lee j."/>
        </authorList>
    </citation>
    <scope>NUCLEOTIDE SEQUENCE [LARGE SCALE GENOMIC DNA]</scope>
    <source>
        <strain evidence="11 12">KSNA2</strain>
    </source>
</reference>
<comment type="similarity">
    <text evidence="2 9">Belongs to the uroporphyrinogen-III synthase family.</text>
</comment>
<proteinExistence type="inferred from homology"/>
<name>A0A4P8YFD6_9ENTR</name>
<dbReference type="KEGG" id="izh:FEM41_06655"/>
<evidence type="ECO:0000256" key="6">
    <source>
        <dbReference type="ARBA" id="ARBA00037589"/>
    </source>
</evidence>
<dbReference type="GO" id="GO:0006780">
    <property type="term" value="P:uroporphyrinogen III biosynthetic process"/>
    <property type="evidence" value="ECO:0007669"/>
    <property type="project" value="UniProtKB-UniRule"/>
</dbReference>
<keyword evidence="5 9" id="KW-0627">Porphyrin biosynthesis</keyword>
<dbReference type="GO" id="GO:0006782">
    <property type="term" value="P:protoporphyrinogen IX biosynthetic process"/>
    <property type="evidence" value="ECO:0007669"/>
    <property type="project" value="UniProtKB-UniRule"/>
</dbReference>
<dbReference type="AlphaFoldDB" id="A0A4P8YFD6"/>
<evidence type="ECO:0000256" key="3">
    <source>
        <dbReference type="ARBA" id="ARBA00013109"/>
    </source>
</evidence>
<feature type="domain" description="Tetrapyrrole biosynthesis uroporphyrinogen III synthase" evidence="10">
    <location>
        <begin position="14"/>
        <end position="242"/>
    </location>
</feature>
<evidence type="ECO:0000256" key="1">
    <source>
        <dbReference type="ARBA" id="ARBA00004772"/>
    </source>
</evidence>
<evidence type="ECO:0000313" key="11">
    <source>
        <dbReference type="EMBL" id="QCT19355.1"/>
    </source>
</evidence>
<organism evidence="11 12">
    <name type="scientific">Jejubacter calystegiae</name>
    <dbReference type="NCBI Taxonomy" id="2579935"/>
    <lineage>
        <taxon>Bacteria</taxon>
        <taxon>Pseudomonadati</taxon>
        <taxon>Pseudomonadota</taxon>
        <taxon>Gammaproteobacteria</taxon>
        <taxon>Enterobacterales</taxon>
        <taxon>Enterobacteriaceae</taxon>
        <taxon>Jejubacter</taxon>
    </lineage>
</organism>
<comment type="function">
    <text evidence="6 9">Catalyzes cyclization of the linear tetrapyrrole, hydroxymethylbilane, to the macrocyclic uroporphyrinogen III.</text>
</comment>
<dbReference type="PANTHER" id="PTHR38042:SF1">
    <property type="entry name" value="UROPORPHYRINOGEN-III SYNTHASE, CHLOROPLASTIC"/>
    <property type="match status" value="1"/>
</dbReference>
<evidence type="ECO:0000259" key="10">
    <source>
        <dbReference type="Pfam" id="PF02602"/>
    </source>
</evidence>
<dbReference type="RefSeq" id="WP_138095239.1">
    <property type="nucleotide sequence ID" value="NZ_CP040428.1"/>
</dbReference>
<dbReference type="PANTHER" id="PTHR38042">
    <property type="entry name" value="UROPORPHYRINOGEN-III SYNTHASE, CHLOROPLASTIC"/>
    <property type="match status" value="1"/>
</dbReference>
<gene>
    <name evidence="11" type="primary">hemD</name>
    <name evidence="11" type="ORF">FEM41_06655</name>
</gene>
<dbReference type="Gene3D" id="3.40.50.10090">
    <property type="match status" value="2"/>
</dbReference>
<dbReference type="InterPro" id="IPR036108">
    <property type="entry name" value="4pyrrol_syn_uPrphyn_synt_sf"/>
</dbReference>
<sequence length="248" mass="28090">MRILVTRPSPDGEALVSRLRAMGLVAWSFPLIEFSPGRELSRLPDYLNALRPGDLAFVLSRHAVEYAHATLSRQSMRWPAQAAWFSIGRSSALALHKVSSLPVNYPRDREISEVLLQLPELQDIKGKQALILRGNGGRELLGDTLRQRGAQVTLCECYQRCPKQYDGAEVAWRWQNLEIDTLVVTSGEMLRQLYALVPEWYRNNWLLNCRLIVVSERLATHARESGWRDVSIADNADNDALLRALCPT</sequence>
<dbReference type="Pfam" id="PF02602">
    <property type="entry name" value="HEM4"/>
    <property type="match status" value="1"/>
</dbReference>
<evidence type="ECO:0000256" key="5">
    <source>
        <dbReference type="ARBA" id="ARBA00023244"/>
    </source>
</evidence>
<dbReference type="InterPro" id="IPR039793">
    <property type="entry name" value="UROS/Hem4"/>
</dbReference>
<dbReference type="EMBL" id="CP040428">
    <property type="protein sequence ID" value="QCT19355.1"/>
    <property type="molecule type" value="Genomic_DNA"/>
</dbReference>
<accession>A0A4P8YFD6</accession>
<dbReference type="NCBIfam" id="NF004582">
    <property type="entry name" value="PRK05928.1-1"/>
    <property type="match status" value="1"/>
</dbReference>
<comment type="catalytic activity">
    <reaction evidence="8 9">
        <text>hydroxymethylbilane = uroporphyrinogen III + H2O</text>
        <dbReference type="Rhea" id="RHEA:18965"/>
        <dbReference type="ChEBI" id="CHEBI:15377"/>
        <dbReference type="ChEBI" id="CHEBI:57308"/>
        <dbReference type="ChEBI" id="CHEBI:57845"/>
        <dbReference type="EC" id="4.2.1.75"/>
    </reaction>
</comment>
<evidence type="ECO:0000256" key="8">
    <source>
        <dbReference type="ARBA" id="ARBA00048617"/>
    </source>
</evidence>
<keyword evidence="12" id="KW-1185">Reference proteome</keyword>
<dbReference type="CDD" id="cd06578">
    <property type="entry name" value="HemD"/>
    <property type="match status" value="1"/>
</dbReference>
<dbReference type="EC" id="4.2.1.75" evidence="3 9"/>